<gene>
    <name evidence="2" type="ORF">FIBSPDRAFT_252198</name>
</gene>
<evidence type="ECO:0000256" key="1">
    <source>
        <dbReference type="SAM" id="MobiDB-lite"/>
    </source>
</evidence>
<dbReference type="AlphaFoldDB" id="A0A165XT89"/>
<dbReference type="OrthoDB" id="199771at2759"/>
<name>A0A165XT89_9AGAM</name>
<dbReference type="EMBL" id="KV417712">
    <property type="protein sequence ID" value="KZP08878.1"/>
    <property type="molecule type" value="Genomic_DNA"/>
</dbReference>
<proteinExistence type="predicted"/>
<accession>A0A165XT89</accession>
<evidence type="ECO:0000313" key="3">
    <source>
        <dbReference type="Proteomes" id="UP000076532"/>
    </source>
</evidence>
<dbReference type="Proteomes" id="UP000076532">
    <property type="component" value="Unassembled WGS sequence"/>
</dbReference>
<feature type="region of interest" description="Disordered" evidence="1">
    <location>
        <begin position="99"/>
        <end position="124"/>
    </location>
</feature>
<evidence type="ECO:0000313" key="2">
    <source>
        <dbReference type="EMBL" id="KZP08878.1"/>
    </source>
</evidence>
<organism evidence="2 3">
    <name type="scientific">Athelia psychrophila</name>
    <dbReference type="NCBI Taxonomy" id="1759441"/>
    <lineage>
        <taxon>Eukaryota</taxon>
        <taxon>Fungi</taxon>
        <taxon>Dikarya</taxon>
        <taxon>Basidiomycota</taxon>
        <taxon>Agaricomycotina</taxon>
        <taxon>Agaricomycetes</taxon>
        <taxon>Agaricomycetidae</taxon>
        <taxon>Atheliales</taxon>
        <taxon>Atheliaceae</taxon>
        <taxon>Athelia</taxon>
    </lineage>
</organism>
<sequence length="124" mass="13534">MSQHVDAIHDAGAQDVHVGYIVAHALISPSYQSYINLDALLRSTIAAKGDTEALEFIKRDELTRREVGKTQPWRESAIDGKEQVRFACFIHLRINGDSTQKGALKPIPVNSGGEDLTGPEGVHS</sequence>
<protein>
    <submittedName>
        <fullName evidence="2">Uncharacterized protein</fullName>
    </submittedName>
</protein>
<reference evidence="2 3" key="1">
    <citation type="journal article" date="2016" name="Mol. Biol. Evol.">
        <title>Comparative Genomics of Early-Diverging Mushroom-Forming Fungi Provides Insights into the Origins of Lignocellulose Decay Capabilities.</title>
        <authorList>
            <person name="Nagy L.G."/>
            <person name="Riley R."/>
            <person name="Tritt A."/>
            <person name="Adam C."/>
            <person name="Daum C."/>
            <person name="Floudas D."/>
            <person name="Sun H."/>
            <person name="Yadav J.S."/>
            <person name="Pangilinan J."/>
            <person name="Larsson K.H."/>
            <person name="Matsuura K."/>
            <person name="Barry K."/>
            <person name="Labutti K."/>
            <person name="Kuo R."/>
            <person name="Ohm R.A."/>
            <person name="Bhattacharya S.S."/>
            <person name="Shirouzu T."/>
            <person name="Yoshinaga Y."/>
            <person name="Martin F.M."/>
            <person name="Grigoriev I.V."/>
            <person name="Hibbett D.S."/>
        </authorList>
    </citation>
    <scope>NUCLEOTIDE SEQUENCE [LARGE SCALE GENOMIC DNA]</scope>
    <source>
        <strain evidence="2 3">CBS 109695</strain>
    </source>
</reference>
<keyword evidence="3" id="KW-1185">Reference proteome</keyword>